<dbReference type="RefSeq" id="WP_189787479.1">
    <property type="nucleotide sequence ID" value="NZ_BNAT01000047.1"/>
</dbReference>
<dbReference type="CDD" id="cd00093">
    <property type="entry name" value="HTH_XRE"/>
    <property type="match status" value="1"/>
</dbReference>
<evidence type="ECO:0000313" key="1">
    <source>
        <dbReference type="EMBL" id="GHE58510.1"/>
    </source>
</evidence>
<evidence type="ECO:0008006" key="3">
    <source>
        <dbReference type="Google" id="ProtNLM"/>
    </source>
</evidence>
<name>A0A918ZL31_9ACTN</name>
<dbReference type="SUPFAM" id="SSF48452">
    <property type="entry name" value="TPR-like"/>
    <property type="match status" value="1"/>
</dbReference>
<reference evidence="1" key="2">
    <citation type="submission" date="2020-09" db="EMBL/GenBank/DDBJ databases">
        <authorList>
            <person name="Sun Q."/>
            <person name="Zhou Y."/>
        </authorList>
    </citation>
    <scope>NUCLEOTIDE SEQUENCE</scope>
    <source>
        <strain evidence="1">CGMCC 4.7403</strain>
    </source>
</reference>
<accession>A0A918ZL31</accession>
<evidence type="ECO:0000313" key="2">
    <source>
        <dbReference type="Proteomes" id="UP000603227"/>
    </source>
</evidence>
<proteinExistence type="predicted"/>
<comment type="caution">
    <text evidence="1">The sequence shown here is derived from an EMBL/GenBank/DDBJ whole genome shotgun (WGS) entry which is preliminary data.</text>
</comment>
<sequence length="426" mass="47057">MPDQPQPNLTLRRLMREYGLTQEGLAEAVNDAEERRTGVPGNCTARHVRRWLKGEVSWPHLRTRVPLENVFGRPAGDLGFRAPVGRSPGVTVRATPTAPPQEPPVQRRQFILGLTGSLLTLPPLPESGRLGMSDVGRIQATGVKLHQIDDIHGGSHLSDIAGRYIAYVEDAAHRCTYGEKVQERLYKALGEMATSAGWFAFDAGQQGKALRWWDAGLRYALLGRDKLLQARIWSSMSHQAWQQGHGGEAVSIARAALEETRGRRDGQLSSLLHTRVAQGHAIQGEAGRCGRSLLRAEQEFDQEPGEPQRWLTFYNFGEVSATAALCFMDLRQYGKALDTSRLSLDIVESSPLRRNRLAAHVRLGRALAGAGELEEALAAGHHALTLLPDVRSPRISMRMRQLRDDLIERGVPGAVDFSERYEAVAT</sequence>
<dbReference type="InterPro" id="IPR001387">
    <property type="entry name" value="Cro/C1-type_HTH"/>
</dbReference>
<dbReference type="InterPro" id="IPR011990">
    <property type="entry name" value="TPR-like_helical_dom_sf"/>
</dbReference>
<dbReference type="Gene3D" id="1.25.40.10">
    <property type="entry name" value="Tetratricopeptide repeat domain"/>
    <property type="match status" value="1"/>
</dbReference>
<protein>
    <recommendedName>
        <fullName evidence="3">XRE family transcriptional regulator</fullName>
    </recommendedName>
</protein>
<dbReference type="EMBL" id="BNAT01000047">
    <property type="protein sequence ID" value="GHE58510.1"/>
    <property type="molecule type" value="Genomic_DNA"/>
</dbReference>
<gene>
    <name evidence="1" type="ORF">GCM10017771_81500</name>
</gene>
<dbReference type="Proteomes" id="UP000603227">
    <property type="component" value="Unassembled WGS sequence"/>
</dbReference>
<reference evidence="1" key="1">
    <citation type="journal article" date="2014" name="Int. J. Syst. Evol. Microbiol.">
        <title>Complete genome sequence of Corynebacterium casei LMG S-19264T (=DSM 44701T), isolated from a smear-ripened cheese.</title>
        <authorList>
            <consortium name="US DOE Joint Genome Institute (JGI-PGF)"/>
            <person name="Walter F."/>
            <person name="Albersmeier A."/>
            <person name="Kalinowski J."/>
            <person name="Ruckert C."/>
        </authorList>
    </citation>
    <scope>NUCLEOTIDE SEQUENCE</scope>
    <source>
        <strain evidence="1">CGMCC 4.7403</strain>
    </source>
</reference>
<keyword evidence="2" id="KW-1185">Reference proteome</keyword>
<organism evidence="1 2">
    <name type="scientific">Streptomyces capitiformicae</name>
    <dbReference type="NCBI Taxonomy" id="2014920"/>
    <lineage>
        <taxon>Bacteria</taxon>
        <taxon>Bacillati</taxon>
        <taxon>Actinomycetota</taxon>
        <taxon>Actinomycetes</taxon>
        <taxon>Kitasatosporales</taxon>
        <taxon>Streptomycetaceae</taxon>
        <taxon>Streptomyces</taxon>
    </lineage>
</organism>
<dbReference type="AlphaFoldDB" id="A0A918ZL31"/>